<dbReference type="Pfam" id="PF00636">
    <property type="entry name" value="Ribonuclease_3"/>
    <property type="match status" value="1"/>
</dbReference>
<dbReference type="GO" id="GO:0019843">
    <property type="term" value="F:rRNA binding"/>
    <property type="evidence" value="ECO:0007669"/>
    <property type="project" value="UniProtKB-UniRule"/>
</dbReference>
<evidence type="ECO:0000256" key="3">
    <source>
        <dbReference type="ARBA" id="ARBA00022801"/>
    </source>
</evidence>
<dbReference type="EC" id="3.1.26.-" evidence="4"/>
<keyword evidence="4" id="KW-0694">RNA-binding</keyword>
<keyword evidence="2 4" id="KW-0255">Endonuclease</keyword>
<dbReference type="AlphaFoldDB" id="A0A920C7B0"/>
<dbReference type="Proteomes" id="UP000676917">
    <property type="component" value="Unassembled WGS sequence"/>
</dbReference>
<dbReference type="GO" id="GO:0004525">
    <property type="term" value="F:ribonuclease III activity"/>
    <property type="evidence" value="ECO:0007669"/>
    <property type="project" value="InterPro"/>
</dbReference>
<keyword evidence="1 4" id="KW-0540">Nuclease</keyword>
<feature type="active site" evidence="4">
    <location>
        <position position="18"/>
    </location>
</feature>
<dbReference type="SMART" id="SM00535">
    <property type="entry name" value="RIBOc"/>
    <property type="match status" value="1"/>
</dbReference>
<comment type="caution">
    <text evidence="6">The sequence shown here is derived from an EMBL/GenBank/DDBJ whole genome shotgun (WGS) entry which is preliminary data.</text>
</comment>
<keyword evidence="4" id="KW-0698">rRNA processing</keyword>
<keyword evidence="4" id="KW-0963">Cytoplasm</keyword>
<sequence length="132" mass="15118">MNNDIRLMKSLALAYMGDAVYEVFVREYLLGKGTVKPNDLHKEAITFVSAKAQAAVLLNWLEEKLLTEEEEAIVARGRNAKSGSIPKNTSVQTYRYSTAFEALLGYYYLSKEETRLNELMKQAIDYIERRNN</sequence>
<dbReference type="HAMAP" id="MF_01468">
    <property type="entry name" value="RNase_Mini_III"/>
    <property type="match status" value="1"/>
</dbReference>
<evidence type="ECO:0000313" key="6">
    <source>
        <dbReference type="EMBL" id="GIO28796.1"/>
    </source>
</evidence>
<gene>
    <name evidence="4 6" type="primary">mrnC</name>
    <name evidence="6" type="ORF">J43TS3_34070</name>
</gene>
<accession>A0A920C7B0</accession>
<evidence type="ECO:0000259" key="5">
    <source>
        <dbReference type="SMART" id="SM00535"/>
    </source>
</evidence>
<keyword evidence="4" id="KW-0690">Ribosome biogenesis</keyword>
<name>A0A920C7B0_9BACI</name>
<dbReference type="PIRSF" id="PIRSF005520">
    <property type="entry name" value="UCP005520"/>
    <property type="match status" value="1"/>
</dbReference>
<dbReference type="RefSeq" id="WP_212922249.1">
    <property type="nucleotide sequence ID" value="NZ_BORP01000009.1"/>
</dbReference>
<feature type="domain" description="RNase III" evidence="5">
    <location>
        <begin position="6"/>
        <end position="132"/>
    </location>
</feature>
<dbReference type="InterPro" id="IPR008226">
    <property type="entry name" value="Mini3_fam"/>
</dbReference>
<dbReference type="SUPFAM" id="SSF69065">
    <property type="entry name" value="RNase III domain-like"/>
    <property type="match status" value="1"/>
</dbReference>
<evidence type="ECO:0000313" key="7">
    <source>
        <dbReference type="Proteomes" id="UP000676917"/>
    </source>
</evidence>
<comment type="subunit">
    <text evidence="4">Homodimer.</text>
</comment>
<comment type="similarity">
    <text evidence="4">Belongs to the MrnC RNase family.</text>
</comment>
<comment type="subcellular location">
    <subcellularLocation>
        <location evidence="4">Cytoplasm</location>
    </subcellularLocation>
</comment>
<comment type="function">
    <text evidence="4">Involved in correct processing of both the 5' and 3' ends of 23S rRNA precursor. Processes 30S rRNA precursor transcript even in absence of ribonuclease 3 (Rnc); Rnc processes 30S rRNA into smaller rRNA precursors.</text>
</comment>
<dbReference type="PANTHER" id="PTHR34276">
    <property type="entry name" value="MINI-RIBONUCLEASE 3"/>
    <property type="match status" value="1"/>
</dbReference>
<dbReference type="GO" id="GO:0005737">
    <property type="term" value="C:cytoplasm"/>
    <property type="evidence" value="ECO:0007669"/>
    <property type="project" value="UniProtKB-SubCell"/>
</dbReference>
<dbReference type="InterPro" id="IPR036389">
    <property type="entry name" value="RNase_III_sf"/>
</dbReference>
<organism evidence="6 7">
    <name type="scientific">Ornithinibacillus bavariensis</name>
    <dbReference type="NCBI Taxonomy" id="545502"/>
    <lineage>
        <taxon>Bacteria</taxon>
        <taxon>Bacillati</taxon>
        <taxon>Bacillota</taxon>
        <taxon>Bacilli</taxon>
        <taxon>Bacillales</taxon>
        <taxon>Bacillaceae</taxon>
        <taxon>Ornithinibacillus</taxon>
    </lineage>
</organism>
<dbReference type="GO" id="GO:0006364">
    <property type="term" value="P:rRNA processing"/>
    <property type="evidence" value="ECO:0007669"/>
    <property type="project" value="UniProtKB-UniRule"/>
</dbReference>
<proteinExistence type="inferred from homology"/>
<protein>
    <recommendedName>
        <fullName evidence="4">Mini-ribonuclease 3</fullName>
        <shortName evidence="4">Mini-3</shortName>
        <shortName evidence="4">Mini-RNase 3</shortName>
        <ecNumber evidence="4">3.1.26.-</ecNumber>
    </recommendedName>
    <alternativeName>
        <fullName evidence="4">Mini-RNase III</fullName>
        <shortName evidence="4">Mini-III</shortName>
    </alternativeName>
</protein>
<keyword evidence="7" id="KW-1185">Reference proteome</keyword>
<evidence type="ECO:0000256" key="2">
    <source>
        <dbReference type="ARBA" id="ARBA00022759"/>
    </source>
</evidence>
<keyword evidence="3 4" id="KW-0378">Hydrolase</keyword>
<reference evidence="6" key="1">
    <citation type="submission" date="2021-03" db="EMBL/GenBank/DDBJ databases">
        <title>Antimicrobial resistance genes in bacteria isolated from Japanese honey, and their potential for conferring macrolide and lincosamide resistance in the American foulbrood pathogen Paenibacillus larvae.</title>
        <authorList>
            <person name="Okamoto M."/>
            <person name="Kumagai M."/>
            <person name="Kanamori H."/>
            <person name="Takamatsu D."/>
        </authorList>
    </citation>
    <scope>NUCLEOTIDE SEQUENCE</scope>
    <source>
        <strain evidence="6">J43TS3</strain>
    </source>
</reference>
<evidence type="ECO:0000256" key="4">
    <source>
        <dbReference type="HAMAP-Rule" id="MF_01468"/>
    </source>
</evidence>
<evidence type="ECO:0000256" key="1">
    <source>
        <dbReference type="ARBA" id="ARBA00022722"/>
    </source>
</evidence>
<dbReference type="InterPro" id="IPR000999">
    <property type="entry name" value="RNase_III_dom"/>
</dbReference>
<comment type="cofactor">
    <cofactor evidence="4">
        <name>Mg(2+)</name>
        <dbReference type="ChEBI" id="CHEBI:18420"/>
    </cofactor>
</comment>
<dbReference type="Gene3D" id="1.10.1520.10">
    <property type="entry name" value="Ribonuclease III domain"/>
    <property type="match status" value="1"/>
</dbReference>
<dbReference type="EMBL" id="BORP01000009">
    <property type="protein sequence ID" value="GIO28796.1"/>
    <property type="molecule type" value="Genomic_DNA"/>
</dbReference>
<dbReference type="PANTHER" id="PTHR34276:SF1">
    <property type="entry name" value="MINI-RIBONUCLEASE 3"/>
    <property type="match status" value="1"/>
</dbReference>
<keyword evidence="4" id="KW-0460">Magnesium</keyword>
<keyword evidence="4" id="KW-0699">rRNA-binding</keyword>